<proteinExistence type="predicted"/>
<protein>
    <submittedName>
        <fullName evidence="2">Uncharacterized protein</fullName>
    </submittedName>
</protein>
<comment type="caution">
    <text evidence="2">The sequence shown here is derived from an EMBL/GenBank/DDBJ whole genome shotgun (WGS) entry which is preliminary data.</text>
</comment>
<dbReference type="EMBL" id="CAUYUJ010021189">
    <property type="protein sequence ID" value="CAK0903247.1"/>
    <property type="molecule type" value="Genomic_DNA"/>
</dbReference>
<reference evidence="2" key="1">
    <citation type="submission" date="2023-10" db="EMBL/GenBank/DDBJ databases">
        <authorList>
            <person name="Chen Y."/>
            <person name="Shah S."/>
            <person name="Dougan E. K."/>
            <person name="Thang M."/>
            <person name="Chan C."/>
        </authorList>
    </citation>
    <scope>NUCLEOTIDE SEQUENCE [LARGE SCALE GENOMIC DNA]</scope>
</reference>
<accession>A0ABN9XTA9</accession>
<feature type="compositionally biased region" description="Basic and acidic residues" evidence="1">
    <location>
        <begin position="235"/>
        <end position="249"/>
    </location>
</feature>
<evidence type="ECO:0000256" key="1">
    <source>
        <dbReference type="SAM" id="MobiDB-lite"/>
    </source>
</evidence>
<feature type="non-terminal residue" evidence="2">
    <location>
        <position position="1"/>
    </location>
</feature>
<evidence type="ECO:0000313" key="3">
    <source>
        <dbReference type="Proteomes" id="UP001189429"/>
    </source>
</evidence>
<gene>
    <name evidence="2" type="ORF">PCOR1329_LOCUS79604</name>
</gene>
<dbReference type="Proteomes" id="UP001189429">
    <property type="component" value="Unassembled WGS sequence"/>
</dbReference>
<sequence>EAMSLVEKLDAVQIQSYIDYQKEPYFKNSPGDPATSIDEKHAQWALNLYYKHVREFLAKQSLDARTFAHRFAQSTFIPLISPQSIGDGEKKLESLDKNLWSAWEEIAEVVELSGADAHDSFREFSEEDYFRIVRETCDAGARQNAGTGLGATVAFRPMVNPGFGVSAGEADERKTFLLKASATDHTFAVQGVTEQYSEHVQSRTAKQRRMLPSEPPEKFAAPRYYALLRDSISEVRPGDSAPRHAEESAVAHGSTQLSDAASPSGLSGIDLILSGQAFGPASSAPEEIAHKSALAFLQSSEEGGRCHFQGVLIVCDNSPRDVHYAEGSPRKRKDPFSEGKAADVVMVDKTGPISACLWGDVAEDICSIWRAVQERRQRGEVAPCVVDLSMVRIQGAGKNNWNGELLTRVRSLTSIEAVGGEMGTTAQVLSRPTSDNLIKMSYAVPPSDCCVSVFRSLRDILNPPFRLSVRGKVMDLRSLEMSQGGNAKRIFDIVDNSGLYFTCCAMKHNAESQALRNFQDVAVYYGTGRGAIGNSKGMLYLLKDAMIIPIGQPAMLGTAKTEQLTIQ</sequence>
<keyword evidence="3" id="KW-1185">Reference proteome</keyword>
<feature type="region of interest" description="Disordered" evidence="1">
    <location>
        <begin position="235"/>
        <end position="262"/>
    </location>
</feature>
<feature type="compositionally biased region" description="Polar residues" evidence="1">
    <location>
        <begin position="253"/>
        <end position="262"/>
    </location>
</feature>
<organism evidence="2 3">
    <name type="scientific">Prorocentrum cordatum</name>
    <dbReference type="NCBI Taxonomy" id="2364126"/>
    <lineage>
        <taxon>Eukaryota</taxon>
        <taxon>Sar</taxon>
        <taxon>Alveolata</taxon>
        <taxon>Dinophyceae</taxon>
        <taxon>Prorocentrales</taxon>
        <taxon>Prorocentraceae</taxon>
        <taxon>Prorocentrum</taxon>
    </lineage>
</organism>
<name>A0ABN9XTA9_9DINO</name>
<evidence type="ECO:0000313" key="2">
    <source>
        <dbReference type="EMBL" id="CAK0903247.1"/>
    </source>
</evidence>